<organism evidence="3 4">
    <name type="scientific">Streptomyces curacoi</name>
    <dbReference type="NCBI Taxonomy" id="146536"/>
    <lineage>
        <taxon>Bacteria</taxon>
        <taxon>Bacillati</taxon>
        <taxon>Actinomycetota</taxon>
        <taxon>Actinomycetes</taxon>
        <taxon>Kitasatosporales</taxon>
        <taxon>Streptomycetaceae</taxon>
        <taxon>Streptomyces</taxon>
    </lineage>
</organism>
<feature type="region of interest" description="Disordered" evidence="1">
    <location>
        <begin position="68"/>
        <end position="90"/>
    </location>
</feature>
<keyword evidence="4" id="KW-1185">Reference proteome</keyword>
<dbReference type="Proteomes" id="UP000054024">
    <property type="component" value="Unassembled WGS sequence"/>
</dbReference>
<dbReference type="STRING" id="146536.AQI70_36410"/>
<dbReference type="AlphaFoldDB" id="A0A117NTM6"/>
<dbReference type="InterPro" id="IPR016195">
    <property type="entry name" value="Pol/histidinol_Pase-like"/>
</dbReference>
<evidence type="ECO:0000313" key="4">
    <source>
        <dbReference type="Proteomes" id="UP000054024"/>
    </source>
</evidence>
<dbReference type="InterPro" id="IPR003141">
    <property type="entry name" value="Pol/His_phosphatase_N"/>
</dbReference>
<dbReference type="GO" id="GO:0003824">
    <property type="term" value="F:catalytic activity"/>
    <property type="evidence" value="ECO:0007669"/>
    <property type="project" value="InterPro"/>
</dbReference>
<feature type="compositionally biased region" description="Polar residues" evidence="1">
    <location>
        <begin position="81"/>
        <end position="90"/>
    </location>
</feature>
<feature type="domain" description="Polymerase/histidinol phosphatase N-terminal" evidence="2">
    <location>
        <begin position="4"/>
        <end position="66"/>
    </location>
</feature>
<dbReference type="SUPFAM" id="SSF89550">
    <property type="entry name" value="PHP domain-like"/>
    <property type="match status" value="1"/>
</dbReference>
<dbReference type="EMBL" id="LMWJ01000038">
    <property type="protein sequence ID" value="KUM67224.1"/>
    <property type="molecule type" value="Genomic_DNA"/>
</dbReference>
<reference evidence="3 4" key="1">
    <citation type="submission" date="2015-10" db="EMBL/GenBank/DDBJ databases">
        <title>Draft genome sequence of Streptomyces curacoi DSM 40107, type strain for the species Streptomyces curacoi.</title>
        <authorList>
            <person name="Ruckert C."/>
            <person name="Winkler A."/>
            <person name="Kalinowski J."/>
            <person name="Kampfer P."/>
            <person name="Glaeser S."/>
        </authorList>
    </citation>
    <scope>NUCLEOTIDE SEQUENCE [LARGE SCALE GENOMIC DNA]</scope>
    <source>
        <strain evidence="3 4">DSM 40107</strain>
    </source>
</reference>
<gene>
    <name evidence="3" type="ORF">AQI70_36410</name>
</gene>
<dbReference type="Gene3D" id="3.20.20.140">
    <property type="entry name" value="Metal-dependent hydrolases"/>
    <property type="match status" value="1"/>
</dbReference>
<dbReference type="RefSeq" id="WP_062156735.1">
    <property type="nucleotide sequence ID" value="NZ_KQ948002.1"/>
</dbReference>
<evidence type="ECO:0000259" key="2">
    <source>
        <dbReference type="SMART" id="SM00481"/>
    </source>
</evidence>
<dbReference type="Pfam" id="PF02811">
    <property type="entry name" value="PHP"/>
    <property type="match status" value="1"/>
</dbReference>
<accession>A0A117NTM6</accession>
<proteinExistence type="predicted"/>
<protein>
    <recommendedName>
        <fullName evidence="2">Polymerase/histidinol phosphatase N-terminal domain-containing protein</fullName>
    </recommendedName>
</protein>
<dbReference type="InterPro" id="IPR004013">
    <property type="entry name" value="PHP_dom"/>
</dbReference>
<dbReference type="SMART" id="SM00481">
    <property type="entry name" value="POLIIIAc"/>
    <property type="match status" value="1"/>
</dbReference>
<name>A0A117NTM6_9ACTN</name>
<sequence length="90" mass="9220">MAFACSARYGAALPGALVQRAVERGMTTLALTDRDTVAGTVRFTTATAAAATGIHPAFGVDVAVAPCEPPSPSRSHARPCCTSSPTGTWW</sequence>
<comment type="caution">
    <text evidence="3">The sequence shown here is derived from an EMBL/GenBank/DDBJ whole genome shotgun (WGS) entry which is preliminary data.</text>
</comment>
<evidence type="ECO:0000256" key="1">
    <source>
        <dbReference type="SAM" id="MobiDB-lite"/>
    </source>
</evidence>
<evidence type="ECO:0000313" key="3">
    <source>
        <dbReference type="EMBL" id="KUM67224.1"/>
    </source>
</evidence>